<evidence type="ECO:0000259" key="3">
    <source>
        <dbReference type="PROSITE" id="PS50026"/>
    </source>
</evidence>
<dbReference type="Gene3D" id="3.40.30.10">
    <property type="entry name" value="Glutaredoxin"/>
    <property type="match status" value="1"/>
</dbReference>
<dbReference type="PROSITE" id="PS50026">
    <property type="entry name" value="EGF_3"/>
    <property type="match status" value="1"/>
</dbReference>
<feature type="domain" description="EGF-like" evidence="3">
    <location>
        <begin position="89"/>
        <end position="128"/>
    </location>
</feature>
<name>T1JAV4_STRMM</name>
<evidence type="ECO:0000313" key="5">
    <source>
        <dbReference type="Proteomes" id="UP000014500"/>
    </source>
</evidence>
<keyword evidence="1" id="KW-0245">EGF-like domain</keyword>
<sequence>MVAKKSSQKQKRTRLSPAGKQHFEKMELAVHLWMIITSNLVIHCYGCTQEQSRFGCRIQEKECLCGVGCEIEYRYSSREDCLTALNGLTKDACSIKPCKNRGVCTNKSTEVGFICHCTATGYYGVTCEIPCPRFTKALRNGLPVNFPSDCVVCSKFIRNGASAKLKASPTCENSRCRRLEKLDDDDLEKFRLNKLDEMKKLSNQNQEWRKKGHGEYTEITELTSNSHIETRFVKLNVERAPFLCKHLRIRVLPTIALIKNGKIGDYIDDLGGVDDFKTDMLEWRIARSSLIFYSGDLMTPPDSAHPQTKKSFVVQKKTIRSKDEDSSDDDE</sequence>
<dbReference type="eggNOG" id="KOG1672">
    <property type="taxonomic scope" value="Eukaryota"/>
</dbReference>
<dbReference type="InterPro" id="IPR000742">
    <property type="entry name" value="EGF"/>
</dbReference>
<dbReference type="PANTHER" id="PTHR21148">
    <property type="entry name" value="THIOREDOXIN DOMAIN-CONTAINING PROTEIN 9"/>
    <property type="match status" value="1"/>
</dbReference>
<comment type="caution">
    <text evidence="1">Lacks conserved residue(s) required for the propagation of feature annotation.</text>
</comment>
<dbReference type="SUPFAM" id="SSF57196">
    <property type="entry name" value="EGF/Laminin"/>
    <property type="match status" value="1"/>
</dbReference>
<dbReference type="SUPFAM" id="SSF52833">
    <property type="entry name" value="Thioredoxin-like"/>
    <property type="match status" value="1"/>
</dbReference>
<evidence type="ECO:0000313" key="4">
    <source>
        <dbReference type="EnsemblMetazoa" id="SMAR010878-PA"/>
    </source>
</evidence>
<proteinExistence type="predicted"/>
<reference evidence="4" key="2">
    <citation type="submission" date="2015-02" db="UniProtKB">
        <authorList>
            <consortium name="EnsemblMetazoa"/>
        </authorList>
    </citation>
    <scope>IDENTIFICATION</scope>
</reference>
<keyword evidence="5" id="KW-1185">Reference proteome</keyword>
<dbReference type="HOGENOM" id="CLU_840255_0_0_1"/>
<dbReference type="EMBL" id="JH432004">
    <property type="status" value="NOT_ANNOTATED_CDS"/>
    <property type="molecule type" value="Genomic_DNA"/>
</dbReference>
<dbReference type="Proteomes" id="UP000014500">
    <property type="component" value="Unassembled WGS sequence"/>
</dbReference>
<reference evidence="5" key="1">
    <citation type="submission" date="2011-05" db="EMBL/GenBank/DDBJ databases">
        <authorList>
            <person name="Richards S.R."/>
            <person name="Qu J."/>
            <person name="Jiang H."/>
            <person name="Jhangiani S.N."/>
            <person name="Agravi P."/>
            <person name="Goodspeed R."/>
            <person name="Gross S."/>
            <person name="Mandapat C."/>
            <person name="Jackson L."/>
            <person name="Mathew T."/>
            <person name="Pu L."/>
            <person name="Thornton R."/>
            <person name="Saada N."/>
            <person name="Wilczek-Boney K.B."/>
            <person name="Lee S."/>
            <person name="Kovar C."/>
            <person name="Wu Y."/>
            <person name="Scherer S.E."/>
            <person name="Worley K.C."/>
            <person name="Muzny D.M."/>
            <person name="Gibbs R."/>
        </authorList>
    </citation>
    <scope>NUCLEOTIDE SEQUENCE</scope>
    <source>
        <strain evidence="5">Brora</strain>
    </source>
</reference>
<dbReference type="EnsemblMetazoa" id="SMAR010878-RA">
    <property type="protein sequence ID" value="SMAR010878-PA"/>
    <property type="gene ID" value="SMAR010878"/>
</dbReference>
<dbReference type="SMART" id="SM00181">
    <property type="entry name" value="EGF"/>
    <property type="match status" value="1"/>
</dbReference>
<protein>
    <recommendedName>
        <fullName evidence="3">EGF-like domain-containing protein</fullName>
    </recommendedName>
</protein>
<dbReference type="CDD" id="cd00054">
    <property type="entry name" value="EGF_CA"/>
    <property type="match status" value="1"/>
</dbReference>
<organism evidence="4 5">
    <name type="scientific">Strigamia maritima</name>
    <name type="common">European centipede</name>
    <name type="synonym">Geophilus maritimus</name>
    <dbReference type="NCBI Taxonomy" id="126957"/>
    <lineage>
        <taxon>Eukaryota</taxon>
        <taxon>Metazoa</taxon>
        <taxon>Ecdysozoa</taxon>
        <taxon>Arthropoda</taxon>
        <taxon>Myriapoda</taxon>
        <taxon>Chilopoda</taxon>
        <taxon>Pleurostigmophora</taxon>
        <taxon>Geophilomorpha</taxon>
        <taxon>Linotaeniidae</taxon>
        <taxon>Strigamia</taxon>
    </lineage>
</organism>
<keyword evidence="1" id="KW-1015">Disulfide bond</keyword>
<dbReference type="InterPro" id="IPR036249">
    <property type="entry name" value="Thioredoxin-like_sf"/>
</dbReference>
<evidence type="ECO:0000256" key="2">
    <source>
        <dbReference type="SAM" id="MobiDB-lite"/>
    </source>
</evidence>
<dbReference type="STRING" id="126957.T1JAV4"/>
<feature type="disulfide bond" evidence="1">
    <location>
        <begin position="98"/>
        <end position="115"/>
    </location>
</feature>
<dbReference type="Gene3D" id="2.10.25.10">
    <property type="entry name" value="Laminin"/>
    <property type="match status" value="1"/>
</dbReference>
<evidence type="ECO:0000256" key="1">
    <source>
        <dbReference type="PROSITE-ProRule" id="PRU00076"/>
    </source>
</evidence>
<feature type="region of interest" description="Disordered" evidence="2">
    <location>
        <begin position="300"/>
        <end position="331"/>
    </location>
</feature>
<dbReference type="AlphaFoldDB" id="T1JAV4"/>
<accession>T1JAV4</accession>